<dbReference type="EMBL" id="BAAABY010000026">
    <property type="protein sequence ID" value="GAA0468491.1"/>
    <property type="molecule type" value="Genomic_DNA"/>
</dbReference>
<feature type="compositionally biased region" description="Polar residues" evidence="1">
    <location>
        <begin position="11"/>
        <end position="20"/>
    </location>
</feature>
<organism evidence="3 4">
    <name type="scientific">Streptomyces olivaceiscleroticus</name>
    <dbReference type="NCBI Taxonomy" id="68245"/>
    <lineage>
        <taxon>Bacteria</taxon>
        <taxon>Bacillati</taxon>
        <taxon>Actinomycetota</taxon>
        <taxon>Actinomycetes</taxon>
        <taxon>Kitasatosporales</taxon>
        <taxon>Streptomycetaceae</taxon>
        <taxon>Streptomyces</taxon>
    </lineage>
</organism>
<keyword evidence="2" id="KW-0472">Membrane</keyword>
<protein>
    <recommendedName>
        <fullName evidence="5">Serine/threonine protein kinase</fullName>
    </recommendedName>
</protein>
<reference evidence="4" key="1">
    <citation type="journal article" date="2019" name="Int. J. Syst. Evol. Microbiol.">
        <title>The Global Catalogue of Microorganisms (GCM) 10K type strain sequencing project: providing services to taxonomists for standard genome sequencing and annotation.</title>
        <authorList>
            <consortium name="The Broad Institute Genomics Platform"/>
            <consortium name="The Broad Institute Genome Sequencing Center for Infectious Disease"/>
            <person name="Wu L."/>
            <person name="Ma J."/>
        </authorList>
    </citation>
    <scope>NUCLEOTIDE SEQUENCE [LARGE SCALE GENOMIC DNA]</scope>
    <source>
        <strain evidence="4">JCM 4805</strain>
    </source>
</reference>
<feature type="region of interest" description="Disordered" evidence="1">
    <location>
        <begin position="1"/>
        <end position="37"/>
    </location>
</feature>
<accession>A0ABP3K0B5</accession>
<name>A0ABP3K0B5_9ACTN</name>
<keyword evidence="4" id="KW-1185">Reference proteome</keyword>
<sequence length="242" mass="24880">MAKDSGGGLSGNSFHGSTAAQHGEHSVQINHYGPPPGNPRNRVRITLAALAVLVLLGGALTLALWKYRDGTADPAPEGRSTHTPSGAAPAPGATRGSESPSSGASDAPAPEASLTSDPGGIQWTGPVRIVEDGPYLDEKPPKIKTSTYGEDVHLGLVDPPRLSGRTGETNLALWPGTGMPTRQECADLIATQGVRQVKVAKGTVVCVATQEGRTAVLTITATSNNFTDGVMAQATVWSTVTD</sequence>
<evidence type="ECO:0000313" key="3">
    <source>
        <dbReference type="EMBL" id="GAA0468491.1"/>
    </source>
</evidence>
<evidence type="ECO:0008006" key="5">
    <source>
        <dbReference type="Google" id="ProtNLM"/>
    </source>
</evidence>
<feature type="compositionally biased region" description="Low complexity" evidence="1">
    <location>
        <begin position="81"/>
        <end position="113"/>
    </location>
</feature>
<proteinExistence type="predicted"/>
<feature type="region of interest" description="Disordered" evidence="1">
    <location>
        <begin position="73"/>
        <end position="146"/>
    </location>
</feature>
<feature type="transmembrane region" description="Helical" evidence="2">
    <location>
        <begin position="45"/>
        <end position="65"/>
    </location>
</feature>
<evidence type="ECO:0000256" key="1">
    <source>
        <dbReference type="SAM" id="MobiDB-lite"/>
    </source>
</evidence>
<evidence type="ECO:0000256" key="2">
    <source>
        <dbReference type="SAM" id="Phobius"/>
    </source>
</evidence>
<keyword evidence="2" id="KW-1133">Transmembrane helix</keyword>
<evidence type="ECO:0000313" key="4">
    <source>
        <dbReference type="Proteomes" id="UP001500909"/>
    </source>
</evidence>
<gene>
    <name evidence="3" type="ORF">GCM10010361_35860</name>
</gene>
<comment type="caution">
    <text evidence="3">The sequence shown here is derived from an EMBL/GenBank/DDBJ whole genome shotgun (WGS) entry which is preliminary data.</text>
</comment>
<feature type="compositionally biased region" description="Gly residues" evidence="1">
    <location>
        <begin position="1"/>
        <end position="10"/>
    </location>
</feature>
<dbReference type="Proteomes" id="UP001500909">
    <property type="component" value="Unassembled WGS sequence"/>
</dbReference>
<keyword evidence="2" id="KW-0812">Transmembrane</keyword>